<sequence length="141" mass="14722">MKRTLLPLIVLLAWTASAEARSRAADYLVAEQIAEACNGGRGTIEPAGVIERDLTGDGAADLIIAHEAIACTGGGHTGRSLFCGMQVCSVHFYVRRGPLLQPVLEMLGGGVAVGPGDVPDISMYAHGGSEGSVRWNGRTFD</sequence>
<dbReference type="Proteomes" id="UP000476332">
    <property type="component" value="Unassembled WGS sequence"/>
</dbReference>
<keyword evidence="3" id="KW-1185">Reference proteome</keyword>
<feature type="chain" id="PRO_5026765476" description="VCBS repeat-containing protein" evidence="1">
    <location>
        <begin position="21"/>
        <end position="141"/>
    </location>
</feature>
<dbReference type="RefSeq" id="WP_163043597.1">
    <property type="nucleotide sequence ID" value="NZ_JAAAMJ010000005.1"/>
</dbReference>
<evidence type="ECO:0000313" key="3">
    <source>
        <dbReference type="Proteomes" id="UP000476332"/>
    </source>
</evidence>
<dbReference type="AlphaFoldDB" id="A0A6L9MGB1"/>
<organism evidence="2 3">
    <name type="scientific">Aurantimonas aggregata</name>
    <dbReference type="NCBI Taxonomy" id="2047720"/>
    <lineage>
        <taxon>Bacteria</taxon>
        <taxon>Pseudomonadati</taxon>
        <taxon>Pseudomonadota</taxon>
        <taxon>Alphaproteobacteria</taxon>
        <taxon>Hyphomicrobiales</taxon>
        <taxon>Aurantimonadaceae</taxon>
        <taxon>Aurantimonas</taxon>
    </lineage>
</organism>
<dbReference type="EMBL" id="JAAAMJ010000005">
    <property type="protein sequence ID" value="NDV86845.1"/>
    <property type="molecule type" value="Genomic_DNA"/>
</dbReference>
<name>A0A6L9MGB1_9HYPH</name>
<evidence type="ECO:0000313" key="2">
    <source>
        <dbReference type="EMBL" id="NDV86845.1"/>
    </source>
</evidence>
<keyword evidence="1" id="KW-0732">Signal</keyword>
<evidence type="ECO:0000256" key="1">
    <source>
        <dbReference type="SAM" id="SignalP"/>
    </source>
</evidence>
<proteinExistence type="predicted"/>
<feature type="signal peptide" evidence="1">
    <location>
        <begin position="1"/>
        <end position="20"/>
    </location>
</feature>
<gene>
    <name evidence="2" type="ORF">GTW51_09030</name>
</gene>
<comment type="caution">
    <text evidence="2">The sequence shown here is derived from an EMBL/GenBank/DDBJ whole genome shotgun (WGS) entry which is preliminary data.</text>
</comment>
<accession>A0A6L9MGB1</accession>
<protein>
    <recommendedName>
        <fullName evidence="4">VCBS repeat-containing protein</fullName>
    </recommendedName>
</protein>
<reference evidence="2 3" key="1">
    <citation type="submission" date="2020-01" db="EMBL/GenBank/DDBJ databases">
        <title>Genomes of bacteria type strains.</title>
        <authorList>
            <person name="Chen J."/>
            <person name="Zhu S."/>
            <person name="Chen J."/>
        </authorList>
    </citation>
    <scope>NUCLEOTIDE SEQUENCE [LARGE SCALE GENOMIC DNA]</scope>
    <source>
        <strain evidence="2 3">KCTC 52919</strain>
    </source>
</reference>
<evidence type="ECO:0008006" key="4">
    <source>
        <dbReference type="Google" id="ProtNLM"/>
    </source>
</evidence>